<keyword evidence="1" id="KW-0812">Transmembrane</keyword>
<reference evidence="3" key="1">
    <citation type="journal article" date="2019" name="Int. J. Syst. Evol. Microbiol.">
        <title>The Global Catalogue of Microorganisms (GCM) 10K type strain sequencing project: providing services to taxonomists for standard genome sequencing and annotation.</title>
        <authorList>
            <consortium name="The Broad Institute Genomics Platform"/>
            <consortium name="The Broad Institute Genome Sequencing Center for Infectious Disease"/>
            <person name="Wu L."/>
            <person name="Ma J."/>
        </authorList>
    </citation>
    <scope>NUCLEOTIDE SEQUENCE [LARGE SCALE GENOMIC DNA]</scope>
    <source>
        <strain evidence="3">CCUG 55854</strain>
    </source>
</reference>
<proteinExistence type="predicted"/>
<dbReference type="EMBL" id="JBHTKN010000007">
    <property type="protein sequence ID" value="MFD1042974.1"/>
    <property type="molecule type" value="Genomic_DNA"/>
</dbReference>
<keyword evidence="1" id="KW-1133">Transmembrane helix</keyword>
<keyword evidence="3" id="KW-1185">Reference proteome</keyword>
<dbReference type="Proteomes" id="UP001597033">
    <property type="component" value="Unassembled WGS sequence"/>
</dbReference>
<evidence type="ECO:0000313" key="3">
    <source>
        <dbReference type="Proteomes" id="UP001597033"/>
    </source>
</evidence>
<dbReference type="InterPro" id="IPR021330">
    <property type="entry name" value="DUF2939"/>
</dbReference>
<comment type="caution">
    <text evidence="2">The sequence shown here is derived from an EMBL/GenBank/DDBJ whole genome shotgun (WGS) entry which is preliminary data.</text>
</comment>
<protein>
    <submittedName>
        <fullName evidence="2">DUF2939 domain-containing protein</fullName>
    </submittedName>
</protein>
<organism evidence="2 3">
    <name type="scientific">Pseudoxanthomonas kaohsiungensis</name>
    <dbReference type="NCBI Taxonomy" id="283923"/>
    <lineage>
        <taxon>Bacteria</taxon>
        <taxon>Pseudomonadati</taxon>
        <taxon>Pseudomonadota</taxon>
        <taxon>Gammaproteobacteria</taxon>
        <taxon>Lysobacterales</taxon>
        <taxon>Lysobacteraceae</taxon>
        <taxon>Pseudoxanthomonas</taxon>
    </lineage>
</organism>
<accession>A0ABW3M0B3</accession>
<sequence>MAAPAPGTIRKPPRRAPWIVAAVVLAALALVAWVAAGPWLAIRGIERAIAQRDTAALERHVDFPRLRVNLKAQLDDRMVRAAGQDIASNPLGAIALAMAGGATGVAVDTLATPLGIGALLQGHALWQRAGGRTVGGDTWAPAEPARPLQGARLRYESPSRFTGTVDHGDGRRTVFVLQRQGLRWRLVDIRLPEDLSAYLR</sequence>
<keyword evidence="1" id="KW-0472">Membrane</keyword>
<dbReference type="RefSeq" id="WP_162377397.1">
    <property type="nucleotide sequence ID" value="NZ_JBHTKN010000007.1"/>
</dbReference>
<gene>
    <name evidence="2" type="ORF">ACFQ2N_11535</name>
</gene>
<evidence type="ECO:0000256" key="1">
    <source>
        <dbReference type="SAM" id="Phobius"/>
    </source>
</evidence>
<dbReference type="Pfam" id="PF11159">
    <property type="entry name" value="DUF2939"/>
    <property type="match status" value="1"/>
</dbReference>
<evidence type="ECO:0000313" key="2">
    <source>
        <dbReference type="EMBL" id="MFD1042974.1"/>
    </source>
</evidence>
<name>A0ABW3M0B3_9GAMM</name>
<feature type="transmembrane region" description="Helical" evidence="1">
    <location>
        <begin position="18"/>
        <end position="42"/>
    </location>
</feature>